<dbReference type="InterPro" id="IPR015946">
    <property type="entry name" value="KH_dom-like_a/b"/>
</dbReference>
<dbReference type="InterPro" id="IPR027417">
    <property type="entry name" value="P-loop_NTPase"/>
</dbReference>
<dbReference type="Pfam" id="PF07650">
    <property type="entry name" value="KH_2"/>
    <property type="match status" value="1"/>
</dbReference>
<dbReference type="GO" id="GO:0000028">
    <property type="term" value="P:ribosomal small subunit assembly"/>
    <property type="evidence" value="ECO:0007669"/>
    <property type="project" value="TreeGrafter"/>
</dbReference>
<keyword evidence="3 7" id="KW-0690">Ribosome biogenesis</keyword>
<comment type="subunit">
    <text evidence="7">Monomer.</text>
</comment>
<keyword evidence="7" id="KW-1003">Cell membrane</keyword>
<comment type="similarity">
    <text evidence="1 7 8 9">Belongs to the TRAFAC class TrmE-Era-EngA-EngB-Septin-like GTPase superfamily. Era GTPase family.</text>
</comment>
<keyword evidence="7" id="KW-0472">Membrane</keyword>
<comment type="subcellular location">
    <subcellularLocation>
        <location evidence="7">Cytoplasm</location>
    </subcellularLocation>
    <subcellularLocation>
        <location evidence="7">Cell membrane</location>
        <topology evidence="7">Peripheral membrane protein</topology>
    </subcellularLocation>
</comment>
<dbReference type="InterPro" id="IPR006073">
    <property type="entry name" value="GTP-bd"/>
</dbReference>
<dbReference type="Gene3D" id="3.30.300.20">
    <property type="match status" value="1"/>
</dbReference>
<dbReference type="NCBIfam" id="TIGR00436">
    <property type="entry name" value="era"/>
    <property type="match status" value="1"/>
</dbReference>
<dbReference type="CDD" id="cd22534">
    <property type="entry name" value="KH-II_Era"/>
    <property type="match status" value="1"/>
</dbReference>
<dbReference type="Proteomes" id="UP001179121">
    <property type="component" value="Chromosome"/>
</dbReference>
<sequence>MKSGTVVIIGRPNVGKSTLLNRLLGEKVAIVSNKPQTTRTRILGVAHLPEAQIAFLDTPGLHRPQDRLNTRMVQTTLDTVDAGDVVYVVADAARRTAHLDQAVVQEVRRALKNHERQVLLVLNKIDMVRKPLLLPLLDAYNRLYPWTALIPISAKTGDGVDRLLAATVEALPEGEPRYEADMLTDQTMRMLAAELIREQILHETEEEVPHSVAVDIEEFKEEGGLARIGATVLVEKDSHKGILIGQHGARLKRVGTNARLGMERLFGMKVFLQLWVKVREEWRQDERLLAELGY</sequence>
<evidence type="ECO:0000256" key="6">
    <source>
        <dbReference type="ARBA" id="ARBA00023134"/>
    </source>
</evidence>
<keyword evidence="7" id="KW-0963">Cytoplasm</keyword>
<reference evidence="12" key="1">
    <citation type="submission" date="2022-10" db="EMBL/GenBank/DDBJ databases">
        <authorList>
            <person name="Koch H."/>
        </authorList>
    </citation>
    <scope>NUCLEOTIDE SEQUENCE</scope>
    <source>
        <strain evidence="12">DNF</strain>
    </source>
</reference>
<dbReference type="InterPro" id="IPR030388">
    <property type="entry name" value="G_ERA_dom"/>
</dbReference>
<dbReference type="PRINTS" id="PR00449">
    <property type="entry name" value="RASTRNSFRMNG"/>
</dbReference>
<feature type="region of interest" description="G2" evidence="8">
    <location>
        <begin position="36"/>
        <end position="40"/>
    </location>
</feature>
<evidence type="ECO:0000256" key="4">
    <source>
        <dbReference type="ARBA" id="ARBA00022741"/>
    </source>
</evidence>
<evidence type="ECO:0000259" key="10">
    <source>
        <dbReference type="PROSITE" id="PS50823"/>
    </source>
</evidence>
<feature type="binding site" evidence="7">
    <location>
        <begin position="57"/>
        <end position="61"/>
    </location>
    <ligand>
        <name>GTP</name>
        <dbReference type="ChEBI" id="CHEBI:37565"/>
    </ligand>
</feature>
<protein>
    <recommendedName>
        <fullName evidence="2 7">GTPase Era</fullName>
    </recommendedName>
</protein>
<dbReference type="SUPFAM" id="SSF52540">
    <property type="entry name" value="P-loop containing nucleoside triphosphate hydrolases"/>
    <property type="match status" value="1"/>
</dbReference>
<keyword evidence="7" id="KW-0699">rRNA-binding</keyword>
<feature type="binding site" evidence="7">
    <location>
        <begin position="10"/>
        <end position="17"/>
    </location>
    <ligand>
        <name>GTP</name>
        <dbReference type="ChEBI" id="CHEBI:37565"/>
    </ligand>
</feature>
<evidence type="ECO:0000313" key="13">
    <source>
        <dbReference type="Proteomes" id="UP001179121"/>
    </source>
</evidence>
<dbReference type="PROSITE" id="PS50823">
    <property type="entry name" value="KH_TYPE_2"/>
    <property type="match status" value="1"/>
</dbReference>
<proteinExistence type="inferred from homology"/>
<evidence type="ECO:0000313" key="12">
    <source>
        <dbReference type="EMBL" id="CAI4032597.1"/>
    </source>
</evidence>
<evidence type="ECO:0000256" key="8">
    <source>
        <dbReference type="PROSITE-ProRule" id="PRU01050"/>
    </source>
</evidence>
<keyword evidence="6 7" id="KW-0342">GTP-binding</keyword>
<gene>
    <name evidence="7" type="primary">era</name>
    <name evidence="12" type="ORF">DNFV4_03027</name>
</gene>
<dbReference type="KEGG" id="nti:DNFV4_03027"/>
<keyword evidence="13" id="KW-1185">Reference proteome</keyword>
<dbReference type="GO" id="GO:0043024">
    <property type="term" value="F:ribosomal small subunit binding"/>
    <property type="evidence" value="ECO:0007669"/>
    <property type="project" value="TreeGrafter"/>
</dbReference>
<dbReference type="PANTHER" id="PTHR42698:SF1">
    <property type="entry name" value="GTPASE ERA, MITOCHONDRIAL"/>
    <property type="match status" value="1"/>
</dbReference>
<dbReference type="InterPro" id="IPR004044">
    <property type="entry name" value="KH_dom_type_2"/>
</dbReference>
<evidence type="ECO:0000256" key="1">
    <source>
        <dbReference type="ARBA" id="ARBA00007921"/>
    </source>
</evidence>
<keyword evidence="4 7" id="KW-0547">Nucleotide-binding</keyword>
<dbReference type="InterPro" id="IPR009019">
    <property type="entry name" value="KH_sf_prok-type"/>
</dbReference>
<dbReference type="GO" id="GO:0003924">
    <property type="term" value="F:GTPase activity"/>
    <property type="evidence" value="ECO:0007669"/>
    <property type="project" value="UniProtKB-UniRule"/>
</dbReference>
<feature type="region of interest" description="G3" evidence="8">
    <location>
        <begin position="57"/>
        <end position="60"/>
    </location>
</feature>
<dbReference type="NCBIfam" id="TIGR00231">
    <property type="entry name" value="small_GTP"/>
    <property type="match status" value="1"/>
</dbReference>
<evidence type="ECO:0000256" key="3">
    <source>
        <dbReference type="ARBA" id="ARBA00022517"/>
    </source>
</evidence>
<dbReference type="InterPro" id="IPR005662">
    <property type="entry name" value="GTPase_Era-like"/>
</dbReference>
<dbReference type="GO" id="GO:0005829">
    <property type="term" value="C:cytosol"/>
    <property type="evidence" value="ECO:0007669"/>
    <property type="project" value="TreeGrafter"/>
</dbReference>
<feature type="region of interest" description="G4" evidence="8">
    <location>
        <begin position="123"/>
        <end position="126"/>
    </location>
</feature>
<dbReference type="RefSeq" id="WP_289269318.1">
    <property type="nucleotide sequence ID" value="NZ_OX365700.1"/>
</dbReference>
<comment type="function">
    <text evidence="7">An essential GTPase that binds both GDP and GTP, with rapid nucleotide exchange. Plays a role in 16S rRNA processing and 30S ribosomal subunit biogenesis and possibly also in cell cycle regulation and energy metabolism.</text>
</comment>
<dbReference type="InterPro" id="IPR005225">
    <property type="entry name" value="Small_GTP-bd"/>
</dbReference>
<feature type="domain" description="KH type-2" evidence="10">
    <location>
        <begin position="196"/>
        <end position="280"/>
    </location>
</feature>
<feature type="region of interest" description="G1" evidence="8">
    <location>
        <begin position="10"/>
        <end position="17"/>
    </location>
</feature>
<organism evidence="12 13">
    <name type="scientific">Nitrospira tepida</name>
    <dbReference type="NCBI Taxonomy" id="2973512"/>
    <lineage>
        <taxon>Bacteria</taxon>
        <taxon>Pseudomonadati</taxon>
        <taxon>Nitrospirota</taxon>
        <taxon>Nitrospiria</taxon>
        <taxon>Nitrospirales</taxon>
        <taxon>Nitrospiraceae</taxon>
        <taxon>Nitrospira</taxon>
    </lineage>
</organism>
<dbReference type="AlphaFoldDB" id="A0AA86T6M6"/>
<dbReference type="HAMAP" id="MF_00367">
    <property type="entry name" value="GTPase_Era"/>
    <property type="match status" value="1"/>
</dbReference>
<keyword evidence="5 7" id="KW-0694">RNA-binding</keyword>
<accession>A0AA86T6M6</accession>
<feature type="domain" description="Era-type G" evidence="11">
    <location>
        <begin position="2"/>
        <end position="173"/>
    </location>
</feature>
<dbReference type="GO" id="GO:0070181">
    <property type="term" value="F:small ribosomal subunit rRNA binding"/>
    <property type="evidence" value="ECO:0007669"/>
    <property type="project" value="UniProtKB-UniRule"/>
</dbReference>
<dbReference type="GO" id="GO:0005525">
    <property type="term" value="F:GTP binding"/>
    <property type="evidence" value="ECO:0007669"/>
    <property type="project" value="UniProtKB-UniRule"/>
</dbReference>
<dbReference type="CDD" id="cd04163">
    <property type="entry name" value="Era"/>
    <property type="match status" value="1"/>
</dbReference>
<evidence type="ECO:0000256" key="9">
    <source>
        <dbReference type="RuleBase" id="RU003761"/>
    </source>
</evidence>
<dbReference type="EMBL" id="OX365700">
    <property type="protein sequence ID" value="CAI4032597.1"/>
    <property type="molecule type" value="Genomic_DNA"/>
</dbReference>
<name>A0AA86T6M6_9BACT</name>
<evidence type="ECO:0000256" key="2">
    <source>
        <dbReference type="ARBA" id="ARBA00020484"/>
    </source>
</evidence>
<feature type="binding site" evidence="7">
    <location>
        <begin position="123"/>
        <end position="126"/>
    </location>
    <ligand>
        <name>GTP</name>
        <dbReference type="ChEBI" id="CHEBI:37565"/>
    </ligand>
</feature>
<feature type="region of interest" description="G5" evidence="8">
    <location>
        <begin position="152"/>
        <end position="154"/>
    </location>
</feature>
<dbReference type="PROSITE" id="PS51713">
    <property type="entry name" value="G_ERA"/>
    <property type="match status" value="1"/>
</dbReference>
<dbReference type="SUPFAM" id="SSF54814">
    <property type="entry name" value="Prokaryotic type KH domain (KH-domain type II)"/>
    <property type="match status" value="1"/>
</dbReference>
<evidence type="ECO:0000256" key="5">
    <source>
        <dbReference type="ARBA" id="ARBA00022884"/>
    </source>
</evidence>
<evidence type="ECO:0000259" key="11">
    <source>
        <dbReference type="PROSITE" id="PS51713"/>
    </source>
</evidence>
<dbReference type="GO" id="GO:0005886">
    <property type="term" value="C:plasma membrane"/>
    <property type="evidence" value="ECO:0007669"/>
    <property type="project" value="UniProtKB-SubCell"/>
</dbReference>
<dbReference type="Pfam" id="PF01926">
    <property type="entry name" value="MMR_HSR1"/>
    <property type="match status" value="1"/>
</dbReference>
<dbReference type="FunFam" id="3.30.300.20:FF:000003">
    <property type="entry name" value="GTPase Era"/>
    <property type="match status" value="1"/>
</dbReference>
<evidence type="ECO:0000256" key="7">
    <source>
        <dbReference type="HAMAP-Rule" id="MF_00367"/>
    </source>
</evidence>
<dbReference type="NCBIfam" id="NF000908">
    <property type="entry name" value="PRK00089.1"/>
    <property type="match status" value="1"/>
</dbReference>
<dbReference type="PANTHER" id="PTHR42698">
    <property type="entry name" value="GTPASE ERA"/>
    <property type="match status" value="1"/>
</dbReference>
<dbReference type="Gene3D" id="3.40.50.300">
    <property type="entry name" value="P-loop containing nucleotide triphosphate hydrolases"/>
    <property type="match status" value="1"/>
</dbReference>